<gene>
    <name evidence="1" type="ORF">GNZ21_10000</name>
</gene>
<accession>A0A7K1UJU2</accession>
<dbReference type="Proteomes" id="UP000460157">
    <property type="component" value="Unassembled WGS sequence"/>
</dbReference>
<proteinExistence type="predicted"/>
<sequence>MAAKSTSPGCTPAARVPVQEHIGRLRAVLEPALARRGTRTLSLETDSCAGAVSAEEV</sequence>
<keyword evidence="2" id="KW-1185">Reference proteome</keyword>
<dbReference type="AlphaFoldDB" id="A0A7K1UJU2"/>
<comment type="caution">
    <text evidence="1">The sequence shown here is derived from an EMBL/GenBank/DDBJ whole genome shotgun (WGS) entry which is preliminary data.</text>
</comment>
<name>A0A7K1UJU2_9MICC</name>
<protein>
    <submittedName>
        <fullName evidence="1">Uncharacterized protein</fullName>
    </submittedName>
</protein>
<feature type="non-terminal residue" evidence="1">
    <location>
        <position position="57"/>
    </location>
</feature>
<dbReference type="EMBL" id="WRPM01000071">
    <property type="protein sequence ID" value="MVT26686.1"/>
    <property type="molecule type" value="Genomic_DNA"/>
</dbReference>
<evidence type="ECO:0000313" key="1">
    <source>
        <dbReference type="EMBL" id="MVT26686.1"/>
    </source>
</evidence>
<reference evidence="1 2" key="1">
    <citation type="submission" date="2019-12" db="EMBL/GenBank/DDBJ databases">
        <title>Nesterenkonia muleiensis sp. nov., a novel actinobacterium isolated from sap of Populus euphratica.</title>
        <authorList>
            <person name="Wang R."/>
        </authorList>
    </citation>
    <scope>NUCLEOTIDE SEQUENCE [LARGE SCALE GENOMIC DNA]</scope>
    <source>
        <strain evidence="1 2">F10</strain>
    </source>
</reference>
<organism evidence="1 2">
    <name type="scientific">Nesterenkonia alkaliphila</name>
    <dbReference type="NCBI Taxonomy" id="1463631"/>
    <lineage>
        <taxon>Bacteria</taxon>
        <taxon>Bacillati</taxon>
        <taxon>Actinomycetota</taxon>
        <taxon>Actinomycetes</taxon>
        <taxon>Micrococcales</taxon>
        <taxon>Micrococcaceae</taxon>
        <taxon>Nesterenkonia</taxon>
    </lineage>
</organism>
<evidence type="ECO:0000313" key="2">
    <source>
        <dbReference type="Proteomes" id="UP000460157"/>
    </source>
</evidence>